<organism evidence="12 13">
    <name type="scientific">Halomonas marinisediminis</name>
    <dbReference type="NCBI Taxonomy" id="2546095"/>
    <lineage>
        <taxon>Bacteria</taxon>
        <taxon>Pseudomonadati</taxon>
        <taxon>Pseudomonadota</taxon>
        <taxon>Gammaproteobacteria</taxon>
        <taxon>Oceanospirillales</taxon>
        <taxon>Halomonadaceae</taxon>
        <taxon>Halomonas</taxon>
    </lineage>
</organism>
<comment type="similarity">
    <text evidence="7">Belongs to the UvrC family.</text>
</comment>
<dbReference type="Gene3D" id="4.10.860.10">
    <property type="entry name" value="UVR domain"/>
    <property type="match status" value="1"/>
</dbReference>
<dbReference type="SMART" id="SM00278">
    <property type="entry name" value="HhH1"/>
    <property type="match status" value="2"/>
</dbReference>
<keyword evidence="1 7" id="KW-0963">Cytoplasm</keyword>
<dbReference type="InterPro" id="IPR001162">
    <property type="entry name" value="UvrC_RNase_H_dom"/>
</dbReference>
<keyword evidence="13" id="KW-1185">Reference proteome</keyword>
<dbReference type="Pfam" id="PF08459">
    <property type="entry name" value="UvrC_RNaseH_dom"/>
    <property type="match status" value="1"/>
</dbReference>
<dbReference type="PROSITE" id="PS50151">
    <property type="entry name" value="UVR"/>
    <property type="match status" value="1"/>
</dbReference>
<evidence type="ECO:0000259" key="11">
    <source>
        <dbReference type="PROSITE" id="PS50165"/>
    </source>
</evidence>
<dbReference type="NCBIfam" id="TIGR00194">
    <property type="entry name" value="uvrC"/>
    <property type="match status" value="1"/>
</dbReference>
<evidence type="ECO:0000259" key="10">
    <source>
        <dbReference type="PROSITE" id="PS50164"/>
    </source>
</evidence>
<dbReference type="InterPro" id="IPR038476">
    <property type="entry name" value="UvrC_RNase_H_dom_sf"/>
</dbReference>
<feature type="domain" description="GIY-YIG" evidence="10">
    <location>
        <begin position="14"/>
        <end position="91"/>
    </location>
</feature>
<protein>
    <recommendedName>
        <fullName evidence="7">UvrABC system protein C</fullName>
        <shortName evidence="7">Protein UvrC</shortName>
    </recommendedName>
    <alternativeName>
        <fullName evidence="7">Excinuclease ABC subunit C</fullName>
    </alternativeName>
</protein>
<dbReference type="PANTHER" id="PTHR30562:SF1">
    <property type="entry name" value="UVRABC SYSTEM PROTEIN C"/>
    <property type="match status" value="1"/>
</dbReference>
<dbReference type="InterPro" id="IPR010994">
    <property type="entry name" value="RuvA_2-like"/>
</dbReference>
<evidence type="ECO:0000256" key="5">
    <source>
        <dbReference type="ARBA" id="ARBA00023204"/>
    </source>
</evidence>
<dbReference type="InterPro" id="IPR036876">
    <property type="entry name" value="UVR_dom_sf"/>
</dbReference>
<dbReference type="Pfam" id="PF01541">
    <property type="entry name" value="GIY-YIG"/>
    <property type="match status" value="1"/>
</dbReference>
<evidence type="ECO:0000313" key="12">
    <source>
        <dbReference type="EMBL" id="TDB05687.1"/>
    </source>
</evidence>
<dbReference type="InterPro" id="IPR050066">
    <property type="entry name" value="UvrABC_protein_C"/>
</dbReference>
<dbReference type="PANTHER" id="PTHR30562">
    <property type="entry name" value="UVRC/OXIDOREDUCTASE"/>
    <property type="match status" value="1"/>
</dbReference>
<proteinExistence type="inferred from homology"/>
<keyword evidence="5 7" id="KW-0234">DNA repair</keyword>
<dbReference type="InterPro" id="IPR001943">
    <property type="entry name" value="UVR_dom"/>
</dbReference>
<evidence type="ECO:0000256" key="2">
    <source>
        <dbReference type="ARBA" id="ARBA00022763"/>
    </source>
</evidence>
<keyword evidence="2 7" id="KW-0227">DNA damage</keyword>
<reference evidence="12 13" key="1">
    <citation type="submission" date="2019-03" db="EMBL/GenBank/DDBJ databases">
        <title>Halomonas marinisediminis sp. nov., a moderately halophilic bacterium isolated from the Bohai Gulf.</title>
        <authorList>
            <person name="Ji X."/>
        </authorList>
    </citation>
    <scope>NUCLEOTIDE SEQUENCE [LARGE SCALE GENOMIC DNA]</scope>
    <source>
        <strain evidence="12 13">204</strain>
    </source>
</reference>
<evidence type="ECO:0000259" key="9">
    <source>
        <dbReference type="PROSITE" id="PS50151"/>
    </source>
</evidence>
<dbReference type="Pfam" id="PF02151">
    <property type="entry name" value="UVR"/>
    <property type="match status" value="1"/>
</dbReference>
<keyword evidence="8" id="KW-0175">Coiled coil</keyword>
<gene>
    <name evidence="7 12" type="primary">uvrC</name>
    <name evidence="12" type="ORF">E0702_01620</name>
</gene>
<comment type="function">
    <text evidence="7">The UvrABC repair system catalyzes the recognition and processing of DNA lesions. UvrC both incises the 5' and 3' sides of the lesion. The N-terminal half is responsible for the 3' incision and the C-terminal half is responsible for the 5' incision.</text>
</comment>
<dbReference type="InterPro" id="IPR004791">
    <property type="entry name" value="UvrC"/>
</dbReference>
<evidence type="ECO:0000256" key="1">
    <source>
        <dbReference type="ARBA" id="ARBA00022490"/>
    </source>
</evidence>
<dbReference type="InterPro" id="IPR000305">
    <property type="entry name" value="GIY-YIG_endonuc"/>
</dbReference>
<dbReference type="Gene3D" id="3.30.420.340">
    <property type="entry name" value="UvrC, RNAse H endonuclease domain"/>
    <property type="match status" value="1"/>
</dbReference>
<dbReference type="NCBIfam" id="NF001824">
    <property type="entry name" value="PRK00558.1-5"/>
    <property type="match status" value="1"/>
</dbReference>
<keyword evidence="3 7" id="KW-0228">DNA excision</keyword>
<dbReference type="SMART" id="SM00465">
    <property type="entry name" value="GIYc"/>
    <property type="match status" value="1"/>
</dbReference>
<dbReference type="SUPFAM" id="SSF82771">
    <property type="entry name" value="GIY-YIG endonuclease"/>
    <property type="match status" value="1"/>
</dbReference>
<dbReference type="CDD" id="cd10434">
    <property type="entry name" value="GIY-YIG_UvrC_Cho"/>
    <property type="match status" value="1"/>
</dbReference>
<dbReference type="EMBL" id="SLTR01000001">
    <property type="protein sequence ID" value="TDB05687.1"/>
    <property type="molecule type" value="Genomic_DNA"/>
</dbReference>
<comment type="caution">
    <text evidence="12">The sequence shown here is derived from an EMBL/GenBank/DDBJ whole genome shotgun (WGS) entry which is preliminary data.</text>
</comment>
<feature type="domain" description="UvrC family homology region profile" evidence="11">
    <location>
        <begin position="253"/>
        <end position="477"/>
    </location>
</feature>
<dbReference type="SUPFAM" id="SSF47781">
    <property type="entry name" value="RuvA domain 2-like"/>
    <property type="match status" value="1"/>
</dbReference>
<sequence length="604" mass="67452">MTFDHRHFLASVSEAPGVYRMFDQGGETLYIGKARRLKARLASYFRGALNAKTQALVARIADIQVTVTNSETEALLLEQTLIKELRPPYNILLRDDKSYPFIFVTDRHPFPALEYKRVRQRRDDGCYLGPYPSSHAVRDSLSLMQKIFRIRNCEDSVFAHRSRPCLQYQIDRCSAPCVGYISEADYRRDLEHAVQCLEGKSEQVTRELTAAMEAASRELAFEEAARLRDQIQQLRQLQQRQFVDTGDGDADAFALTSRPGALCISVLAIRQGRLLGARHHAPANGLDLPEEALLGDFISQYYLGQAREIPREVITSHAVTDAELIVQALAEKAGRRVRLTDQVRGHRAQWKELALTNAEQQLAAQLANHNQLAQRFDALRDALGMAEAPARLECFDISHSHGEATVASCVVFDENGPRKSDYRRFNIEGVAAGDDYAAMQQALTRRFRRLKDGEGQTPDVLVVDGGKGQLNMAREVLASLGVIGVALLGVAKGTTRKAGLETLFLETVDRTLNLEPSSPALHLIQHIRDESHRFAITGHRTRRDKQRRTSTLEGIPGVGPKRRRELLRFFGGLQGVKQATRDELARVPGISATLAETIHQALHG</sequence>
<feature type="domain" description="UVR" evidence="9">
    <location>
        <begin position="202"/>
        <end position="237"/>
    </location>
</feature>
<dbReference type="Pfam" id="PF22920">
    <property type="entry name" value="UvrC_RNaseH"/>
    <property type="match status" value="1"/>
</dbReference>
<evidence type="ECO:0000256" key="8">
    <source>
        <dbReference type="SAM" id="Coils"/>
    </source>
</evidence>
<dbReference type="InterPro" id="IPR003583">
    <property type="entry name" value="Hlx-hairpin-Hlx_DNA-bd_motif"/>
</dbReference>
<evidence type="ECO:0000313" key="13">
    <source>
        <dbReference type="Proteomes" id="UP000294823"/>
    </source>
</evidence>
<dbReference type="Proteomes" id="UP000294823">
    <property type="component" value="Unassembled WGS sequence"/>
</dbReference>
<dbReference type="PROSITE" id="PS50165">
    <property type="entry name" value="UVRC"/>
    <property type="match status" value="1"/>
</dbReference>
<name>A0ABY2DEN6_9GAMM</name>
<dbReference type="Gene3D" id="1.10.150.20">
    <property type="entry name" value="5' to 3' exonuclease, C-terminal subdomain"/>
    <property type="match status" value="1"/>
</dbReference>
<comment type="subunit">
    <text evidence="7">Interacts with UvrB in an incision complex.</text>
</comment>
<dbReference type="Pfam" id="PF14520">
    <property type="entry name" value="HHH_5"/>
    <property type="match status" value="1"/>
</dbReference>
<accession>A0ABY2DEN6</accession>
<dbReference type="InterPro" id="IPR047296">
    <property type="entry name" value="GIY-YIG_UvrC_Cho"/>
</dbReference>
<dbReference type="Gene3D" id="3.40.1440.10">
    <property type="entry name" value="GIY-YIG endonuclease"/>
    <property type="match status" value="1"/>
</dbReference>
<dbReference type="SUPFAM" id="SSF46600">
    <property type="entry name" value="C-terminal UvrC-binding domain of UvrB"/>
    <property type="match status" value="1"/>
</dbReference>
<dbReference type="RefSeq" id="WP_132041213.1">
    <property type="nucleotide sequence ID" value="NZ_SLTR01000001.1"/>
</dbReference>
<dbReference type="HAMAP" id="MF_00203">
    <property type="entry name" value="UvrC"/>
    <property type="match status" value="1"/>
</dbReference>
<comment type="subcellular location">
    <subcellularLocation>
        <location evidence="7">Cytoplasm</location>
    </subcellularLocation>
</comment>
<dbReference type="InterPro" id="IPR035901">
    <property type="entry name" value="GIY-YIG_endonuc_sf"/>
</dbReference>
<evidence type="ECO:0000256" key="3">
    <source>
        <dbReference type="ARBA" id="ARBA00022769"/>
    </source>
</evidence>
<keyword evidence="6 7" id="KW-0742">SOS response</keyword>
<evidence type="ECO:0000256" key="7">
    <source>
        <dbReference type="HAMAP-Rule" id="MF_00203"/>
    </source>
</evidence>
<dbReference type="PROSITE" id="PS50164">
    <property type="entry name" value="GIY_YIG"/>
    <property type="match status" value="1"/>
</dbReference>
<evidence type="ECO:0000256" key="4">
    <source>
        <dbReference type="ARBA" id="ARBA00022881"/>
    </source>
</evidence>
<evidence type="ECO:0000256" key="6">
    <source>
        <dbReference type="ARBA" id="ARBA00023236"/>
    </source>
</evidence>
<keyword evidence="4 7" id="KW-0267">Excision nuclease</keyword>
<feature type="coiled-coil region" evidence="8">
    <location>
        <begin position="187"/>
        <end position="237"/>
    </location>
</feature>